<reference evidence="5" key="1">
    <citation type="submission" date="2021-02" db="EMBL/GenBank/DDBJ databases">
        <authorList>
            <person name="Vanwijnsberghe S."/>
        </authorList>
    </citation>
    <scope>NUCLEOTIDE SEQUENCE</scope>
    <source>
        <strain evidence="5">R-70211</strain>
    </source>
</reference>
<dbReference type="Proteomes" id="UP000675121">
    <property type="component" value="Unassembled WGS sequence"/>
</dbReference>
<keyword evidence="3" id="KW-0804">Transcription</keyword>
<evidence type="ECO:0000256" key="3">
    <source>
        <dbReference type="ARBA" id="ARBA00023163"/>
    </source>
</evidence>
<feature type="domain" description="HTH luxR-type" evidence="4">
    <location>
        <begin position="224"/>
        <end position="289"/>
    </location>
</feature>
<dbReference type="SUPFAM" id="SSF46894">
    <property type="entry name" value="C-terminal effector domain of the bipartite response regulators"/>
    <property type="match status" value="1"/>
</dbReference>
<dbReference type="InterPro" id="IPR000792">
    <property type="entry name" value="Tscrpt_reg_LuxR_C"/>
</dbReference>
<evidence type="ECO:0000313" key="5">
    <source>
        <dbReference type="EMBL" id="CAE6874010.1"/>
    </source>
</evidence>
<comment type="caution">
    <text evidence="5">The sequence shown here is derived from an EMBL/GenBank/DDBJ whole genome shotgun (WGS) entry which is preliminary data.</text>
</comment>
<dbReference type="InterPro" id="IPR036388">
    <property type="entry name" value="WH-like_DNA-bd_sf"/>
</dbReference>
<evidence type="ECO:0000256" key="2">
    <source>
        <dbReference type="ARBA" id="ARBA00023125"/>
    </source>
</evidence>
<dbReference type="InterPro" id="IPR016032">
    <property type="entry name" value="Sig_transdc_resp-reg_C-effctor"/>
</dbReference>
<evidence type="ECO:0000256" key="1">
    <source>
        <dbReference type="ARBA" id="ARBA00023015"/>
    </source>
</evidence>
<protein>
    <recommendedName>
        <fullName evidence="4">HTH luxR-type domain-containing protein</fullName>
    </recommendedName>
</protein>
<dbReference type="AlphaFoldDB" id="A0A9N8MLD9"/>
<evidence type="ECO:0000259" key="4">
    <source>
        <dbReference type="PROSITE" id="PS50043"/>
    </source>
</evidence>
<dbReference type="CDD" id="cd06170">
    <property type="entry name" value="LuxR_C_like"/>
    <property type="match status" value="1"/>
</dbReference>
<dbReference type="PROSITE" id="PS00622">
    <property type="entry name" value="HTH_LUXR_1"/>
    <property type="match status" value="1"/>
</dbReference>
<dbReference type="PANTHER" id="PTHR44688">
    <property type="entry name" value="DNA-BINDING TRANSCRIPTIONAL ACTIVATOR DEVR_DOSR"/>
    <property type="match status" value="1"/>
</dbReference>
<dbReference type="PROSITE" id="PS50043">
    <property type="entry name" value="HTH_LUXR_2"/>
    <property type="match status" value="1"/>
</dbReference>
<accession>A0A9N8MLD9</accession>
<dbReference type="Pfam" id="PF00196">
    <property type="entry name" value="GerE"/>
    <property type="match status" value="1"/>
</dbReference>
<dbReference type="EMBL" id="CAJNAS010000003">
    <property type="protein sequence ID" value="CAE6874010.1"/>
    <property type="molecule type" value="Genomic_DNA"/>
</dbReference>
<dbReference type="GO" id="GO:0003677">
    <property type="term" value="F:DNA binding"/>
    <property type="evidence" value="ECO:0007669"/>
    <property type="project" value="UniProtKB-KW"/>
</dbReference>
<name>A0A9N8MLD9_9BURK</name>
<evidence type="ECO:0000313" key="6">
    <source>
        <dbReference type="Proteomes" id="UP000675121"/>
    </source>
</evidence>
<keyword evidence="6" id="KW-1185">Reference proteome</keyword>
<keyword evidence="1" id="KW-0805">Transcription regulation</keyword>
<keyword evidence="2" id="KW-0238">DNA-binding</keyword>
<dbReference type="PANTHER" id="PTHR44688:SF16">
    <property type="entry name" value="DNA-BINDING TRANSCRIPTIONAL ACTIVATOR DEVR_DOSR"/>
    <property type="match status" value="1"/>
</dbReference>
<dbReference type="SMART" id="SM00421">
    <property type="entry name" value="HTH_LUXR"/>
    <property type="match status" value="1"/>
</dbReference>
<organism evidence="5 6">
    <name type="scientific">Paraburkholderia domus</name>
    <dbReference type="NCBI Taxonomy" id="2793075"/>
    <lineage>
        <taxon>Bacteria</taxon>
        <taxon>Pseudomonadati</taxon>
        <taxon>Pseudomonadota</taxon>
        <taxon>Betaproteobacteria</taxon>
        <taxon>Burkholderiales</taxon>
        <taxon>Burkholderiaceae</taxon>
        <taxon>Paraburkholderia</taxon>
    </lineage>
</organism>
<sequence length="291" mass="32211">MRHCATLAGPKPKHSGLAFIMRSWRISPSPRSGHINTSRVTDLVMSISHADPDALAASILKTVGDTLPVSQCTIFAYEFDARPRTVSAADHRGGRFLRDVADRYATHFYALDGNRAIIDRPQARQHEALELHQQQSVEIENEAYRAACYAQPNVSDRLSLLLQPMESVWLSINLYRDSAYGMFQPGELEHVESVAHLFAHAAKSHYALNGQHQQGTAAAMLARVRRACPALTPREIDVLRGTLEGASAAEIAEHMGIKATSVITYQKRAYARLGISSQRQLFALCLLPERS</sequence>
<dbReference type="GO" id="GO:0006355">
    <property type="term" value="P:regulation of DNA-templated transcription"/>
    <property type="evidence" value="ECO:0007669"/>
    <property type="project" value="InterPro"/>
</dbReference>
<gene>
    <name evidence="5" type="ORF">R70211_01513</name>
</gene>
<dbReference type="Gene3D" id="1.10.10.10">
    <property type="entry name" value="Winged helix-like DNA-binding domain superfamily/Winged helix DNA-binding domain"/>
    <property type="match status" value="1"/>
</dbReference>
<proteinExistence type="predicted"/>